<accession>A0AAV7CYR7</accession>
<organism evidence="1 2">
    <name type="scientific">Engystomops pustulosus</name>
    <name type="common">Tungara frog</name>
    <name type="synonym">Physalaemus pustulosus</name>
    <dbReference type="NCBI Taxonomy" id="76066"/>
    <lineage>
        <taxon>Eukaryota</taxon>
        <taxon>Metazoa</taxon>
        <taxon>Chordata</taxon>
        <taxon>Craniata</taxon>
        <taxon>Vertebrata</taxon>
        <taxon>Euteleostomi</taxon>
        <taxon>Amphibia</taxon>
        <taxon>Batrachia</taxon>
        <taxon>Anura</taxon>
        <taxon>Neobatrachia</taxon>
        <taxon>Hyloidea</taxon>
        <taxon>Leptodactylidae</taxon>
        <taxon>Leiuperinae</taxon>
        <taxon>Engystomops</taxon>
    </lineage>
</organism>
<keyword evidence="2" id="KW-1185">Reference proteome</keyword>
<gene>
    <name evidence="1" type="ORF">GDO81_006688</name>
</gene>
<evidence type="ECO:0000313" key="1">
    <source>
        <dbReference type="EMBL" id="KAG8590244.1"/>
    </source>
</evidence>
<dbReference type="Proteomes" id="UP000824782">
    <property type="component" value="Unassembled WGS sequence"/>
</dbReference>
<sequence>MDHYNTAILCKTASDINVSLRSPLNMRSNGFTHKFAASIVYAGDRSNLMAVCVSDGLVYNHRRRESGPLKATLTTNRISLHRQEEVK</sequence>
<dbReference type="AlphaFoldDB" id="A0AAV7CYR7"/>
<name>A0AAV7CYR7_ENGPU</name>
<dbReference type="EMBL" id="WNYA01000002">
    <property type="protein sequence ID" value="KAG8590244.1"/>
    <property type="molecule type" value="Genomic_DNA"/>
</dbReference>
<comment type="caution">
    <text evidence="1">The sequence shown here is derived from an EMBL/GenBank/DDBJ whole genome shotgun (WGS) entry which is preliminary data.</text>
</comment>
<reference evidence="1" key="1">
    <citation type="thesis" date="2020" institute="ProQuest LLC" country="789 East Eisenhower Parkway, Ann Arbor, MI, USA">
        <title>Comparative Genomics and Chromosome Evolution.</title>
        <authorList>
            <person name="Mudd A.B."/>
        </authorList>
    </citation>
    <scope>NUCLEOTIDE SEQUENCE</scope>
    <source>
        <strain evidence="1">237g6f4</strain>
        <tissue evidence="1">Blood</tissue>
    </source>
</reference>
<protein>
    <submittedName>
        <fullName evidence="1">Uncharacterized protein</fullName>
    </submittedName>
</protein>
<proteinExistence type="predicted"/>
<evidence type="ECO:0000313" key="2">
    <source>
        <dbReference type="Proteomes" id="UP000824782"/>
    </source>
</evidence>